<feature type="compositionally biased region" description="Polar residues" evidence="10">
    <location>
        <begin position="91"/>
        <end position="100"/>
    </location>
</feature>
<feature type="region of interest" description="Disordered" evidence="10">
    <location>
        <begin position="146"/>
        <end position="202"/>
    </location>
</feature>
<feature type="compositionally biased region" description="Basic and acidic residues" evidence="10">
    <location>
        <begin position="585"/>
        <end position="596"/>
    </location>
</feature>
<keyword evidence="7" id="KW-0805">Transcription regulation</keyword>
<evidence type="ECO:0000256" key="2">
    <source>
        <dbReference type="ARBA" id="ARBA00006391"/>
    </source>
</evidence>
<feature type="region of interest" description="Disordered" evidence="10">
    <location>
        <begin position="1357"/>
        <end position="1376"/>
    </location>
</feature>
<keyword evidence="3" id="KW-0678">Repressor</keyword>
<feature type="compositionally biased region" description="Polar residues" evidence="10">
    <location>
        <begin position="529"/>
        <end position="543"/>
    </location>
</feature>
<feature type="compositionally biased region" description="Basic and acidic residues" evidence="10">
    <location>
        <begin position="155"/>
        <end position="171"/>
    </location>
</feature>
<comment type="similarity">
    <text evidence="2">Belongs to the Asx family.</text>
</comment>
<comment type="subcellular location">
    <subcellularLocation>
        <location evidence="1">Nucleus</location>
    </subcellularLocation>
</comment>
<dbReference type="GO" id="GO:0008270">
    <property type="term" value="F:zinc ion binding"/>
    <property type="evidence" value="ECO:0007669"/>
    <property type="project" value="UniProtKB-KW"/>
</dbReference>
<evidence type="ECO:0000256" key="5">
    <source>
        <dbReference type="ARBA" id="ARBA00022771"/>
    </source>
</evidence>
<dbReference type="InterPro" id="IPR024811">
    <property type="entry name" value="ASX/ASX-like"/>
</dbReference>
<evidence type="ECO:0000256" key="10">
    <source>
        <dbReference type="SAM" id="MobiDB-lite"/>
    </source>
</evidence>
<feature type="compositionally biased region" description="Basic and acidic residues" evidence="10">
    <location>
        <begin position="621"/>
        <end position="655"/>
    </location>
</feature>
<evidence type="ECO:0000256" key="6">
    <source>
        <dbReference type="ARBA" id="ARBA00022833"/>
    </source>
</evidence>
<feature type="region of interest" description="Disordered" evidence="10">
    <location>
        <begin position="1642"/>
        <end position="1664"/>
    </location>
</feature>
<keyword evidence="6" id="KW-0862">Zinc</keyword>
<feature type="compositionally biased region" description="Low complexity" evidence="10">
    <location>
        <begin position="1582"/>
        <end position="1594"/>
    </location>
</feature>
<feature type="compositionally biased region" description="Polar residues" evidence="10">
    <location>
        <begin position="552"/>
        <end position="584"/>
    </location>
</feature>
<feature type="domain" description="DEUBAD" evidence="11">
    <location>
        <begin position="209"/>
        <end position="318"/>
    </location>
</feature>
<evidence type="ECO:0000313" key="12">
    <source>
        <dbReference type="EMBL" id="GCB65037.1"/>
    </source>
</evidence>
<dbReference type="GO" id="GO:0003677">
    <property type="term" value="F:DNA binding"/>
    <property type="evidence" value="ECO:0007669"/>
    <property type="project" value="InterPro"/>
</dbReference>
<evidence type="ECO:0000256" key="4">
    <source>
        <dbReference type="ARBA" id="ARBA00022723"/>
    </source>
</evidence>
<dbReference type="Pfam" id="PF13922">
    <property type="entry name" value="PHD_3"/>
    <property type="match status" value="1"/>
</dbReference>
<feature type="region of interest" description="Disordered" evidence="10">
    <location>
        <begin position="1582"/>
        <end position="1604"/>
    </location>
</feature>
<feature type="compositionally biased region" description="Polar residues" evidence="10">
    <location>
        <begin position="597"/>
        <end position="620"/>
    </location>
</feature>
<feature type="compositionally biased region" description="Polar residues" evidence="10">
    <location>
        <begin position="1644"/>
        <end position="1657"/>
    </location>
</feature>
<keyword evidence="5" id="KW-0863">Zinc-finger</keyword>
<dbReference type="InterPro" id="IPR026905">
    <property type="entry name" value="ASX-like_PHD"/>
</dbReference>
<evidence type="ECO:0000256" key="9">
    <source>
        <dbReference type="ARBA" id="ARBA00023242"/>
    </source>
</evidence>
<dbReference type="GO" id="GO:0042975">
    <property type="term" value="F:peroxisome proliferator activated receptor binding"/>
    <property type="evidence" value="ECO:0007669"/>
    <property type="project" value="TreeGrafter"/>
</dbReference>
<feature type="non-terminal residue" evidence="12">
    <location>
        <position position="1"/>
    </location>
</feature>
<feature type="compositionally biased region" description="Polar residues" evidence="10">
    <location>
        <begin position="905"/>
        <end position="925"/>
    </location>
</feature>
<evidence type="ECO:0000256" key="3">
    <source>
        <dbReference type="ARBA" id="ARBA00022491"/>
    </source>
</evidence>
<dbReference type="GO" id="GO:0003682">
    <property type="term" value="F:chromatin binding"/>
    <property type="evidence" value="ECO:0007669"/>
    <property type="project" value="TreeGrafter"/>
</dbReference>
<feature type="region of interest" description="Disordered" evidence="10">
    <location>
        <begin position="529"/>
        <end position="676"/>
    </location>
</feature>
<gene>
    <name evidence="12" type="ORF">scyTo_0007630</name>
</gene>
<dbReference type="InterPro" id="IPR028020">
    <property type="entry name" value="ASX_DEUBAD_dom"/>
</dbReference>
<dbReference type="GO" id="GO:0035517">
    <property type="term" value="C:PR-DUB complex"/>
    <property type="evidence" value="ECO:0007669"/>
    <property type="project" value="TreeGrafter"/>
</dbReference>
<evidence type="ECO:0000259" key="11">
    <source>
        <dbReference type="PROSITE" id="PS51916"/>
    </source>
</evidence>
<feature type="region of interest" description="Disordered" evidence="10">
    <location>
        <begin position="1172"/>
        <end position="1209"/>
    </location>
</feature>
<dbReference type="Proteomes" id="UP000288216">
    <property type="component" value="Unassembled WGS sequence"/>
</dbReference>
<feature type="region of interest" description="Disordered" evidence="10">
    <location>
        <begin position="58"/>
        <end position="105"/>
    </location>
</feature>
<name>A0A401NW00_SCYTO</name>
<sequence>ACLNAMLHTNARVEDGAFCRIPGKMGLYALKKDELVMSAEGVIDLEGESDLDSCEMAETNNSNGEENGVCPDPKPVPDESSSPTSTSSSTAVAQNKVLSSTQQRTKKALKQALKQQQKRRIGVSMMMNKTIPCVVLTPIKVSEEHSESLPGFEPRNNDELNCCDKELKEGPRSSPSPIKTPDQHLKRLKRSSSGQLKRTRGEDIDVETPGSILVNTNLRALINKHTFASLPHHFQQQLLILLPEVDRQVGCDGVSRLSASALNNEFFAYAAQGWKERLAEGEFTPEMQLRIRQEIEKEKKIEQWKETFFEQYYGQKMGVTEEEAVKLESVKESFENQDDCLFSAPHTISQPCEISSGIEHESKENPVPYTDLKQTQCNIQQIPAKEPVKTAKEEDILISLCSDMTSDESVIQEEIAEEVEPTICVNFDENKPTESNTSDFEQSCLRSPEKAEQEIPADDLKPDLIIQSIKEIESQSEHAVDPQMPSPKISNISFELLTSTSTPPQLPDSFNASNSDIYELAANVSNEESTLEQCSSPMCSESSPYCEELDAVTNSPDSPEKNAQFTSQQQDTSTHSETSALTGHSENENKDLENHLRTSQCIPQSPPLMSTPSDLSTSEGLRNDNKDLELQKRKPLEQHSLEYCQEKRPRIENDQSFRTLPSRSQSEKEMPTKEEPKVPPIKIHLSRIKLPFVIRSHPSYQICPKASSSAVPGGGRNTGARTLADIKARAQQARAQREAAAAAAAGTVGDGGIGNTGSIGGQTRTLADIKAQTKAKLLAKHLARTQLLQSDEQPSCKQGRTAVGVVQDTGISMSEETAKVDHISSINITCCTESTPVLKVDDNVFNGAMPYSPDNVAVANSAQSSTTSSCVSNATILQCTDNTAVQSTVSFAMATFTDNITVPSTSVEEQHPHNITKQKSANNTGMPRCADSCTMPSNDDRDPATSSVANNTLPSCIIGITVPSSNDFDINTVSPCSVDIVSKADTAHNASMQCSPEPIVLADYCTRAISPDKSSIPNAGDDITILSNNEHEVNTNDVAFGHHSVDNTTLPNCVASTDISSFDSALNSASDMNVPINFSVRTIPNSEGLSLNLSSTSVNEKNIGIASAELLNSLKPLIITEGASSSDAGYSVANSHTMPGNVFSNVSMDSQAEIVKTENALNDKVDSQVFVSHWPEPDSDNQLQNSDSKVLTEQKNDSLPLPSKNSLRSTLQHDTADTTDLQFELTHPQHQCSTVKNSTDLEEIVINNQDQNISSQSKSSHLLSKETQSINELVSNINESHNLNNNKEYDNGTTKSVKWDTYTHPEESTVTKGRTLESVKAKANKPRLKEEYLSLAHSSETKQGEHLENCDATENALHPRINPDVDNSQGKDSKTPLSMRQSQAFTLAAMESQERIPAPGSTNRHLSSVEANNPLVTQLLQGNLPLEKVLPQLRSGARLEINRLSLPPQGSTESKVTTADRDVAINIPHSLSQVSKGQTWGTVWQIQCKTREMQVNKRQAKSVGEQSHSRFNQAKQFTAVGVKMWAQSPLNMEQDQSGEQQTLVKQEWINKAFIQHKVAQSPEFREHKRSLSSCSLKQSLLTSSDNSNNLTDTTPILEREPTPHQHSVDLRRLAEAEASLQTTLPTTLGYTTQKFNRHLERSSPAFNSTAQVNTSPDTDQESTDAVFPNSLKIKQTESSCIATQSVQNKSAKHLPTLSECEVPPNQNQGSVTMETNKRTSLLSTTDSCSDIKMEQFSVEGLNNSCAVDVKDFSSDHYETKEHVKVFGPTMDVFLGKIVNEPDFPSPLPSEMSKSASQLATSKFLHQQQLYGNYSTLHFSGTNLKQAASVIEQSIGSFLGNNGNNTITLSNQNTSIPAHRFSGTSGGEELELKCSCRLKAMIMCKGCGAFCHDDCIGPSKLCVACLVVR</sequence>
<feature type="compositionally biased region" description="Polar residues" evidence="10">
    <location>
        <begin position="1180"/>
        <end position="1189"/>
    </location>
</feature>
<organism evidence="12 13">
    <name type="scientific">Scyliorhinus torazame</name>
    <name type="common">Cloudy catshark</name>
    <name type="synonym">Catulus torazame</name>
    <dbReference type="NCBI Taxonomy" id="75743"/>
    <lineage>
        <taxon>Eukaryota</taxon>
        <taxon>Metazoa</taxon>
        <taxon>Chordata</taxon>
        <taxon>Craniata</taxon>
        <taxon>Vertebrata</taxon>
        <taxon>Chondrichthyes</taxon>
        <taxon>Elasmobranchii</taxon>
        <taxon>Galeomorphii</taxon>
        <taxon>Galeoidea</taxon>
        <taxon>Carcharhiniformes</taxon>
        <taxon>Scyliorhinidae</taxon>
        <taxon>Scyliorhinus</taxon>
    </lineage>
</organism>
<feature type="compositionally biased region" description="Basic and acidic residues" evidence="10">
    <location>
        <begin position="665"/>
        <end position="676"/>
    </location>
</feature>
<feature type="region of interest" description="Disordered" evidence="10">
    <location>
        <begin position="905"/>
        <end position="947"/>
    </location>
</feature>
<dbReference type="GO" id="GO:0009887">
    <property type="term" value="P:animal organ morphogenesis"/>
    <property type="evidence" value="ECO:0007669"/>
    <property type="project" value="TreeGrafter"/>
</dbReference>
<evidence type="ECO:0000256" key="8">
    <source>
        <dbReference type="ARBA" id="ARBA00023163"/>
    </source>
</evidence>
<dbReference type="STRING" id="75743.A0A401NW00"/>
<reference evidence="12 13" key="1">
    <citation type="journal article" date="2018" name="Nat. Ecol. Evol.">
        <title>Shark genomes provide insights into elasmobranch evolution and the origin of vertebrates.</title>
        <authorList>
            <person name="Hara Y"/>
            <person name="Yamaguchi K"/>
            <person name="Onimaru K"/>
            <person name="Kadota M"/>
            <person name="Koyanagi M"/>
            <person name="Keeley SD"/>
            <person name="Tatsumi K"/>
            <person name="Tanaka K"/>
            <person name="Motone F"/>
            <person name="Kageyama Y"/>
            <person name="Nozu R"/>
            <person name="Adachi N"/>
            <person name="Nishimura O"/>
            <person name="Nakagawa R"/>
            <person name="Tanegashima C"/>
            <person name="Kiyatake I"/>
            <person name="Matsumoto R"/>
            <person name="Murakumo K"/>
            <person name="Nishida K"/>
            <person name="Terakita A"/>
            <person name="Kuratani S"/>
            <person name="Sato K"/>
            <person name="Hyodo S Kuraku.S."/>
        </authorList>
    </citation>
    <scope>NUCLEOTIDE SEQUENCE [LARGE SCALE GENOMIC DNA]</scope>
</reference>
<keyword evidence="9" id="KW-0539">Nucleus</keyword>
<comment type="caution">
    <text evidence="12">The sequence shown here is derived from an EMBL/GenBank/DDBJ whole genome shotgun (WGS) entry which is preliminary data.</text>
</comment>
<keyword evidence="4" id="KW-0479">Metal-binding</keyword>
<dbReference type="Pfam" id="PF13919">
    <property type="entry name" value="ASXH"/>
    <property type="match status" value="1"/>
</dbReference>
<keyword evidence="8" id="KW-0804">Transcription</keyword>
<accession>A0A401NW00</accession>
<proteinExistence type="inferred from homology"/>
<evidence type="ECO:0000256" key="1">
    <source>
        <dbReference type="ARBA" id="ARBA00004123"/>
    </source>
</evidence>
<dbReference type="GO" id="GO:0045944">
    <property type="term" value="P:positive regulation of transcription by RNA polymerase II"/>
    <property type="evidence" value="ECO:0007669"/>
    <property type="project" value="TreeGrafter"/>
</dbReference>
<dbReference type="PANTHER" id="PTHR13578:SF18">
    <property type="entry name" value="POLYCOMB GROUP PROTEIN ASXL3-RELATED"/>
    <property type="match status" value="1"/>
</dbReference>
<evidence type="ECO:0000313" key="13">
    <source>
        <dbReference type="Proteomes" id="UP000288216"/>
    </source>
</evidence>
<dbReference type="OMA" id="DHYETKE"/>
<evidence type="ECO:0000256" key="7">
    <source>
        <dbReference type="ARBA" id="ARBA00023015"/>
    </source>
</evidence>
<dbReference type="EMBL" id="BFAA01002807">
    <property type="protein sequence ID" value="GCB65037.1"/>
    <property type="molecule type" value="Genomic_DNA"/>
</dbReference>
<dbReference type="PANTHER" id="PTHR13578">
    <property type="entry name" value="ADDITIONAL SEX COMBS LIKE PROTEIN ASXL"/>
    <property type="match status" value="1"/>
</dbReference>
<dbReference type="PROSITE" id="PS51916">
    <property type="entry name" value="DEUBAD"/>
    <property type="match status" value="1"/>
</dbReference>
<protein>
    <recommendedName>
        <fullName evidence="11">DEUBAD domain-containing protein</fullName>
    </recommendedName>
</protein>
<dbReference type="OrthoDB" id="9348951at2759"/>
<keyword evidence="13" id="KW-1185">Reference proteome</keyword>
<feature type="compositionally biased region" description="Low complexity" evidence="10">
    <location>
        <begin position="80"/>
        <end position="90"/>
    </location>
</feature>
<dbReference type="InterPro" id="IPR044867">
    <property type="entry name" value="DEUBAD_dom"/>
</dbReference>